<dbReference type="InterPro" id="IPR041614">
    <property type="entry name" value="DprA_WH"/>
</dbReference>
<comment type="similarity">
    <text evidence="1">Belongs to the DprA/Smf family.</text>
</comment>
<dbReference type="Gene3D" id="3.40.50.450">
    <property type="match status" value="1"/>
</dbReference>
<dbReference type="InterPro" id="IPR003488">
    <property type="entry name" value="DprA"/>
</dbReference>
<protein>
    <submittedName>
        <fullName evidence="5">DNA-processing protein DprA</fullName>
    </submittedName>
</protein>
<feature type="domain" description="DprA winged helix" evidence="4">
    <location>
        <begin position="321"/>
        <end position="378"/>
    </location>
</feature>
<dbReference type="InterPro" id="IPR036388">
    <property type="entry name" value="WH-like_DNA-bd_sf"/>
</dbReference>
<dbReference type="Gene3D" id="1.10.10.10">
    <property type="entry name" value="Winged helix-like DNA-binding domain superfamily/Winged helix DNA-binding domain"/>
    <property type="match status" value="1"/>
</dbReference>
<keyword evidence="6" id="KW-1185">Reference proteome</keyword>
<dbReference type="SUPFAM" id="SSF47781">
    <property type="entry name" value="RuvA domain 2-like"/>
    <property type="match status" value="1"/>
</dbReference>
<dbReference type="PANTHER" id="PTHR43022">
    <property type="entry name" value="PROTEIN SMF"/>
    <property type="match status" value="1"/>
</dbReference>
<dbReference type="Pfam" id="PF02481">
    <property type="entry name" value="DNA_processg_A"/>
    <property type="match status" value="1"/>
</dbReference>
<gene>
    <name evidence="5" type="primary">dprA</name>
    <name evidence="5" type="ORF">ACFPM8_05260</name>
</gene>
<accession>A0ABW0M5N5</accession>
<dbReference type="NCBIfam" id="TIGR00732">
    <property type="entry name" value="dprA"/>
    <property type="match status" value="1"/>
</dbReference>
<proteinExistence type="inferred from homology"/>
<dbReference type="InterPro" id="IPR057666">
    <property type="entry name" value="DrpA_SLOG"/>
</dbReference>
<comment type="caution">
    <text evidence="5">The sequence shown here is derived from an EMBL/GenBank/DDBJ whole genome shotgun (WGS) entry which is preliminary data.</text>
</comment>
<reference evidence="6" key="1">
    <citation type="journal article" date="2019" name="Int. J. Syst. Evol. Microbiol.">
        <title>The Global Catalogue of Microorganisms (GCM) 10K type strain sequencing project: providing services to taxonomists for standard genome sequencing and annotation.</title>
        <authorList>
            <consortium name="The Broad Institute Genomics Platform"/>
            <consortium name="The Broad Institute Genome Sequencing Center for Infectious Disease"/>
            <person name="Wu L."/>
            <person name="Ma J."/>
        </authorList>
    </citation>
    <scope>NUCLEOTIDE SEQUENCE [LARGE SCALE GENOMIC DNA]</scope>
    <source>
        <strain evidence="6">JCM 17066</strain>
    </source>
</reference>
<evidence type="ECO:0000256" key="2">
    <source>
        <dbReference type="SAM" id="MobiDB-lite"/>
    </source>
</evidence>
<evidence type="ECO:0000259" key="3">
    <source>
        <dbReference type="Pfam" id="PF02481"/>
    </source>
</evidence>
<name>A0ABW0M5N5_9BURK</name>
<dbReference type="EMBL" id="JBHSMT010000008">
    <property type="protein sequence ID" value="MFC5473360.1"/>
    <property type="molecule type" value="Genomic_DNA"/>
</dbReference>
<organism evidence="5 6">
    <name type="scientific">Paraherbaspirillum soli</name>
    <dbReference type="NCBI Taxonomy" id="631222"/>
    <lineage>
        <taxon>Bacteria</taxon>
        <taxon>Pseudomonadati</taxon>
        <taxon>Pseudomonadota</taxon>
        <taxon>Betaproteobacteria</taxon>
        <taxon>Burkholderiales</taxon>
        <taxon>Oxalobacteraceae</taxon>
        <taxon>Paraherbaspirillum</taxon>
    </lineage>
</organism>
<sequence length="384" mass="40081">MTQHHAPDELAAWLRLAETAGVGLETARRLLAAFGLPANIFETSFSALHKVVPERIAYALLAPLSETTQALIERTLEWLQQPGNQLFTLADSGYPQALLDIADPPLMLYVKGRAELLTRPSLAVVGSRNATAQGIANADRFAEILSQRGLTIISGMALGIDAAAHHGALRGAAGAVEAGSTVAVIGTGADIVYPARNRSLAHQIAEAGCIVSEYSLGTPGIAANFPRRNRIISGLARGVLVVEAAAQSGSLITARMAAEQGRDVFAIPGSIHSPLSKGCHQLIKQGAKLVESAQDVLEELGSFGAAPAPRGPSKLAKSVESPAENAADDDKEKLLKALGYDPVSLDLLAARSGVDVATLNAQLLVLELEGLVEVLPGGVYRRLG</sequence>
<dbReference type="Pfam" id="PF17782">
    <property type="entry name" value="WHD_DprA"/>
    <property type="match status" value="1"/>
</dbReference>
<dbReference type="RefSeq" id="WP_378995753.1">
    <property type="nucleotide sequence ID" value="NZ_JBHSMT010000008.1"/>
</dbReference>
<evidence type="ECO:0000259" key="4">
    <source>
        <dbReference type="Pfam" id="PF17782"/>
    </source>
</evidence>
<evidence type="ECO:0000313" key="5">
    <source>
        <dbReference type="EMBL" id="MFC5473360.1"/>
    </source>
</evidence>
<evidence type="ECO:0000313" key="6">
    <source>
        <dbReference type="Proteomes" id="UP001596045"/>
    </source>
</evidence>
<feature type="domain" description="Smf/DprA SLOG" evidence="3">
    <location>
        <begin position="86"/>
        <end position="300"/>
    </location>
</feature>
<dbReference type="PANTHER" id="PTHR43022:SF1">
    <property type="entry name" value="PROTEIN SMF"/>
    <property type="match status" value="1"/>
</dbReference>
<feature type="region of interest" description="Disordered" evidence="2">
    <location>
        <begin position="304"/>
        <end position="328"/>
    </location>
</feature>
<dbReference type="Proteomes" id="UP001596045">
    <property type="component" value="Unassembled WGS sequence"/>
</dbReference>
<dbReference type="SUPFAM" id="SSF102405">
    <property type="entry name" value="MCP/YpsA-like"/>
    <property type="match status" value="1"/>
</dbReference>
<evidence type="ECO:0000256" key="1">
    <source>
        <dbReference type="ARBA" id="ARBA00006525"/>
    </source>
</evidence>
<dbReference type="InterPro" id="IPR010994">
    <property type="entry name" value="RuvA_2-like"/>
</dbReference>